<protein>
    <submittedName>
        <fullName evidence="2">COGs COG2343</fullName>
    </submittedName>
</protein>
<feature type="non-terminal residue" evidence="2">
    <location>
        <position position="119"/>
    </location>
</feature>
<dbReference type="EMBL" id="CADCTD010000050">
    <property type="protein sequence ID" value="CAA9237862.1"/>
    <property type="molecule type" value="Genomic_DNA"/>
</dbReference>
<feature type="compositionally biased region" description="Basic residues" evidence="1">
    <location>
        <begin position="95"/>
        <end position="104"/>
    </location>
</feature>
<organism evidence="2">
    <name type="scientific">uncultured Craurococcus sp</name>
    <dbReference type="NCBI Taxonomy" id="1135998"/>
    <lineage>
        <taxon>Bacteria</taxon>
        <taxon>Pseudomonadati</taxon>
        <taxon>Pseudomonadota</taxon>
        <taxon>Alphaproteobacteria</taxon>
        <taxon>Acetobacterales</taxon>
        <taxon>Acetobacteraceae</taxon>
        <taxon>Craurococcus</taxon>
        <taxon>environmental samples</taxon>
    </lineage>
</organism>
<evidence type="ECO:0000313" key="2">
    <source>
        <dbReference type="EMBL" id="CAA9237862.1"/>
    </source>
</evidence>
<evidence type="ECO:0000256" key="1">
    <source>
        <dbReference type="SAM" id="MobiDB-lite"/>
    </source>
</evidence>
<proteinExistence type="predicted"/>
<feature type="region of interest" description="Disordered" evidence="1">
    <location>
        <begin position="1"/>
        <end position="119"/>
    </location>
</feature>
<dbReference type="AlphaFoldDB" id="A0A6J4I0J7"/>
<accession>A0A6J4I0J7</accession>
<name>A0A6J4I0J7_9PROT</name>
<sequence length="119" mass="12853">EAARTGPSHHHHADAAARARPPRRPGGGGDDAGADPAGSQLPRRAVHPPRGCGDGAARPHAPQHPLPVQGRCQLLQHRRRRPAGRERGLELRIPLPRRGRHRGPPRLLPGPGGRDRDRL</sequence>
<gene>
    <name evidence="2" type="ORF">AVDCRST_MAG27-1401</name>
</gene>
<reference evidence="2" key="1">
    <citation type="submission" date="2020-02" db="EMBL/GenBank/DDBJ databases">
        <authorList>
            <person name="Meier V. D."/>
        </authorList>
    </citation>
    <scope>NUCLEOTIDE SEQUENCE</scope>
    <source>
        <strain evidence="2">AVDCRST_MAG27</strain>
    </source>
</reference>
<feature type="non-terminal residue" evidence="2">
    <location>
        <position position="1"/>
    </location>
</feature>